<dbReference type="Proteomes" id="UP001166021">
    <property type="component" value="Unassembled WGS sequence"/>
</dbReference>
<organism evidence="1 2">
    <name type="scientific">Maribacter aquimaris</name>
    <dbReference type="NCBI Taxonomy" id="2737171"/>
    <lineage>
        <taxon>Bacteria</taxon>
        <taxon>Pseudomonadati</taxon>
        <taxon>Bacteroidota</taxon>
        <taxon>Flavobacteriia</taxon>
        <taxon>Flavobacteriales</taxon>
        <taxon>Flavobacteriaceae</taxon>
        <taxon>Maribacter</taxon>
    </lineage>
</organism>
<dbReference type="EMBL" id="JABTCF010000005">
    <property type="protein sequence ID" value="MBD0778182.1"/>
    <property type="molecule type" value="Genomic_DNA"/>
</dbReference>
<comment type="caution">
    <text evidence="1">The sequence shown here is derived from an EMBL/GenBank/DDBJ whole genome shotgun (WGS) entry which is preliminary data.</text>
</comment>
<dbReference type="InterPro" id="IPR011990">
    <property type="entry name" value="TPR-like_helical_dom_sf"/>
</dbReference>
<dbReference type="SUPFAM" id="SSF48452">
    <property type="entry name" value="TPR-like"/>
    <property type="match status" value="1"/>
</dbReference>
<dbReference type="PROSITE" id="PS51257">
    <property type="entry name" value="PROKAR_LIPOPROTEIN"/>
    <property type="match status" value="1"/>
</dbReference>
<protein>
    <submittedName>
        <fullName evidence="1">SusD/RagB family nutrient-binding outer membrane lipoprotein</fullName>
    </submittedName>
</protein>
<dbReference type="Pfam" id="PF12771">
    <property type="entry name" value="SusD-like_2"/>
    <property type="match status" value="1"/>
</dbReference>
<accession>A0ABR7V021</accession>
<dbReference type="InterPro" id="IPR041662">
    <property type="entry name" value="SusD-like_2"/>
</dbReference>
<evidence type="ECO:0000313" key="1">
    <source>
        <dbReference type="EMBL" id="MBD0778182.1"/>
    </source>
</evidence>
<proteinExistence type="predicted"/>
<keyword evidence="1" id="KW-0449">Lipoprotein</keyword>
<dbReference type="RefSeq" id="WP_188243672.1">
    <property type="nucleotide sequence ID" value="NZ_JABTCF010000005.1"/>
</dbReference>
<reference evidence="1" key="1">
    <citation type="submission" date="2020-05" db="EMBL/GenBank/DDBJ databases">
        <title>The draft genome sequence of Maribacter sp. ANRC-HE7.</title>
        <authorList>
            <person name="Mu L."/>
        </authorList>
    </citation>
    <scope>NUCLEOTIDE SEQUENCE</scope>
    <source>
        <strain evidence="1">ANRC-HE7</strain>
    </source>
</reference>
<keyword evidence="2" id="KW-1185">Reference proteome</keyword>
<gene>
    <name evidence="1" type="ORF">HPE56_10285</name>
</gene>
<sequence length="460" mass="50432">MKKNRNITYKGLVLILSVFVLTISCEKWNDSDINIDPDKPSDVSMSLILPGVQQSMGFNLVGNNTVRTNNIWMQIFEGVDRQSFTEGRYQITAADTGNGFEPMYTEMMMNLGIIIDKANDEGVESPHFEGVAEVLMATTLGIGTDLFGDMPYTEAFKGGELIYSPVYDTQESLYGTVNTLLNQAIVNLNNATNVIDVEGDVIYDGDIDKWIKAANSIKARHAIQLSAKNGNAAYTAALAAVANGFTSNDDDMLVPWEEANKNPIYQFMDERTDIRMGAYLIDLLLATDDPRLPFYAEKDDDGNYIGSALRAQNAKASHPGSNLAGSDAPTKLMTFSELKFIEAEARLGLGQAGAQEAYEEAVAASVLRVTGDANTAWLDANINGDPVTLAKLMIQKYIDGAATNQPYADYRRTGLPTLTLASDAVLSEIPLRFPYPQSELDYNSQNVPSVTLLTKVWWDQ</sequence>
<name>A0ABR7V021_9FLAO</name>
<dbReference type="Gene3D" id="1.25.40.390">
    <property type="match status" value="1"/>
</dbReference>
<evidence type="ECO:0000313" key="2">
    <source>
        <dbReference type="Proteomes" id="UP001166021"/>
    </source>
</evidence>